<reference evidence="4" key="2">
    <citation type="submission" date="2023-04" db="EMBL/GenBank/DDBJ databases">
        <authorList>
            <person name="Sun J.-Q."/>
        </authorList>
    </citation>
    <scope>NUCLEOTIDE SEQUENCE</scope>
    <source>
        <strain evidence="4">CC-YY355</strain>
    </source>
</reference>
<comment type="caution">
    <text evidence="4">The sequence shown here is derived from an EMBL/GenBank/DDBJ whole genome shotgun (WGS) entry which is preliminary data.</text>
</comment>
<reference evidence="4" key="1">
    <citation type="journal article" date="2007" name="Int. J. Syst. Evol. Microbiol.">
        <title>Luteimonas composti sp. nov., a moderately thermophilic bacterium isolated from food waste.</title>
        <authorList>
            <person name="Young C.C."/>
            <person name="Kampfer P."/>
            <person name="Chen W.M."/>
            <person name="Yen W.S."/>
            <person name="Arun A.B."/>
            <person name="Lai W.A."/>
            <person name="Shen F.T."/>
            <person name="Rekha P.D."/>
            <person name="Lin K.Y."/>
            <person name="Chou J.H."/>
        </authorList>
    </citation>
    <scope>NUCLEOTIDE SEQUENCE</scope>
    <source>
        <strain evidence="4">CC-YY355</strain>
    </source>
</reference>
<dbReference type="InterPro" id="IPR050832">
    <property type="entry name" value="Bact_Acetyltransf"/>
</dbReference>
<keyword evidence="1" id="KW-0808">Transferase</keyword>
<dbReference type="Gene3D" id="3.40.630.30">
    <property type="match status" value="1"/>
</dbReference>
<organism evidence="4 5">
    <name type="scientific">Luteimonas composti</name>
    <dbReference type="NCBI Taxonomy" id="398257"/>
    <lineage>
        <taxon>Bacteria</taxon>
        <taxon>Pseudomonadati</taxon>
        <taxon>Pseudomonadota</taxon>
        <taxon>Gammaproteobacteria</taxon>
        <taxon>Lysobacterales</taxon>
        <taxon>Lysobacteraceae</taxon>
        <taxon>Luteimonas</taxon>
    </lineage>
</organism>
<dbReference type="PANTHER" id="PTHR43877:SF5">
    <property type="entry name" value="BLL8307 PROTEIN"/>
    <property type="match status" value="1"/>
</dbReference>
<dbReference type="PROSITE" id="PS51186">
    <property type="entry name" value="GNAT"/>
    <property type="match status" value="1"/>
</dbReference>
<keyword evidence="2" id="KW-0012">Acyltransferase</keyword>
<proteinExistence type="predicted"/>
<dbReference type="CDD" id="cd04301">
    <property type="entry name" value="NAT_SF"/>
    <property type="match status" value="1"/>
</dbReference>
<evidence type="ECO:0000256" key="1">
    <source>
        <dbReference type="ARBA" id="ARBA00022679"/>
    </source>
</evidence>
<gene>
    <name evidence="4" type="ORF">QF205_05635</name>
</gene>
<evidence type="ECO:0000313" key="4">
    <source>
        <dbReference type="EMBL" id="MDH7452567.1"/>
    </source>
</evidence>
<evidence type="ECO:0000256" key="2">
    <source>
        <dbReference type="ARBA" id="ARBA00023315"/>
    </source>
</evidence>
<sequence>MHIRPADLDDPAFAALMAQHAAAMAATAPPESCHALDLGGLRQPGVRVWTLHDGHQLAGCGALQRLDATHVEIKAMRTAREYQRRGVAKTILAHLLAEARAAGYARASLETGSMAYFEPARRLYLGAGFRPCPPFAGYVEDPNSVYLSLAL</sequence>
<dbReference type="PANTHER" id="PTHR43877">
    <property type="entry name" value="AMINOALKYLPHOSPHONATE N-ACETYLTRANSFERASE-RELATED-RELATED"/>
    <property type="match status" value="1"/>
</dbReference>
<dbReference type="RefSeq" id="WP_280941774.1">
    <property type="nucleotide sequence ID" value="NZ_JARYGX010000013.1"/>
</dbReference>
<protein>
    <submittedName>
        <fullName evidence="4">GNAT family N-acetyltransferase</fullName>
    </submittedName>
</protein>
<dbReference type="InterPro" id="IPR016181">
    <property type="entry name" value="Acyl_CoA_acyltransferase"/>
</dbReference>
<accession>A0ABT6MPM2</accession>
<evidence type="ECO:0000259" key="3">
    <source>
        <dbReference type="PROSITE" id="PS51186"/>
    </source>
</evidence>
<dbReference type="InterPro" id="IPR000182">
    <property type="entry name" value="GNAT_dom"/>
</dbReference>
<dbReference type="EMBL" id="JARYGX010000013">
    <property type="protein sequence ID" value="MDH7452567.1"/>
    <property type="molecule type" value="Genomic_DNA"/>
</dbReference>
<feature type="domain" description="N-acetyltransferase" evidence="3">
    <location>
        <begin position="1"/>
        <end position="151"/>
    </location>
</feature>
<dbReference type="Proteomes" id="UP001160550">
    <property type="component" value="Unassembled WGS sequence"/>
</dbReference>
<evidence type="ECO:0000313" key="5">
    <source>
        <dbReference type="Proteomes" id="UP001160550"/>
    </source>
</evidence>
<dbReference type="SUPFAM" id="SSF55729">
    <property type="entry name" value="Acyl-CoA N-acyltransferases (Nat)"/>
    <property type="match status" value="1"/>
</dbReference>
<keyword evidence="5" id="KW-1185">Reference proteome</keyword>
<name>A0ABT6MPM2_9GAMM</name>
<dbReference type="Pfam" id="PF00583">
    <property type="entry name" value="Acetyltransf_1"/>
    <property type="match status" value="1"/>
</dbReference>